<name>A0ABM9MVP6_9LACO</name>
<comment type="caution">
    <text evidence="2">The sequence shown here is derived from an EMBL/GenBank/DDBJ whole genome shotgun (WGS) entry which is preliminary data.</text>
</comment>
<feature type="transmembrane region" description="Helical" evidence="1">
    <location>
        <begin position="14"/>
        <end position="38"/>
    </location>
</feature>
<gene>
    <name evidence="2" type="ORF">R54839_PPFHFPJH_00997</name>
</gene>
<keyword evidence="1" id="KW-1133">Transmembrane helix</keyword>
<proteinExistence type="predicted"/>
<accession>A0ABM9MVP6</accession>
<evidence type="ECO:0000313" key="3">
    <source>
        <dbReference type="Proteomes" id="UP001314261"/>
    </source>
</evidence>
<dbReference type="EMBL" id="CAUZLR010000006">
    <property type="protein sequence ID" value="CAK1243359.1"/>
    <property type="molecule type" value="Genomic_DNA"/>
</dbReference>
<organism evidence="2 3">
    <name type="scientific">Fructobacillus fructosus</name>
    <dbReference type="NCBI Taxonomy" id="1631"/>
    <lineage>
        <taxon>Bacteria</taxon>
        <taxon>Bacillati</taxon>
        <taxon>Bacillota</taxon>
        <taxon>Bacilli</taxon>
        <taxon>Lactobacillales</taxon>
        <taxon>Lactobacillaceae</taxon>
        <taxon>Fructobacillus</taxon>
    </lineage>
</organism>
<evidence type="ECO:0000256" key="1">
    <source>
        <dbReference type="SAM" id="Phobius"/>
    </source>
</evidence>
<protein>
    <submittedName>
        <fullName evidence="2">Uncharacterized protein</fullName>
    </submittedName>
</protein>
<dbReference type="Proteomes" id="UP001314261">
    <property type="component" value="Unassembled WGS sequence"/>
</dbReference>
<keyword evidence="3" id="KW-1185">Reference proteome</keyword>
<evidence type="ECO:0000313" key="2">
    <source>
        <dbReference type="EMBL" id="CAK1243359.1"/>
    </source>
</evidence>
<sequence length="40" mass="4571">MKKEDEEFYQIPNWVSIVVSVIGGLIGSLTTTFLMYVFSK</sequence>
<reference evidence="2 3" key="1">
    <citation type="submission" date="2023-10" db="EMBL/GenBank/DDBJ databases">
        <authorList>
            <person name="Botero Cardona J."/>
        </authorList>
    </citation>
    <scope>NUCLEOTIDE SEQUENCE [LARGE SCALE GENOMIC DNA]</scope>
    <source>
        <strain evidence="2 3">R-54839</strain>
    </source>
</reference>
<dbReference type="RefSeq" id="WP_338346259.1">
    <property type="nucleotide sequence ID" value="NZ_CAUZLR010000006.1"/>
</dbReference>
<keyword evidence="1" id="KW-0472">Membrane</keyword>
<keyword evidence="1" id="KW-0812">Transmembrane</keyword>